<dbReference type="PROSITE" id="PS00455">
    <property type="entry name" value="AMP_BINDING"/>
    <property type="match status" value="1"/>
</dbReference>
<evidence type="ECO:0000313" key="5">
    <source>
        <dbReference type="EMBL" id="RKP51894.1"/>
    </source>
</evidence>
<evidence type="ECO:0000313" key="6">
    <source>
        <dbReference type="Proteomes" id="UP000270342"/>
    </source>
</evidence>
<organism evidence="5 6">
    <name type="scientific">Pararobbsia silviterrae</name>
    <dbReference type="NCBI Taxonomy" id="1792498"/>
    <lineage>
        <taxon>Bacteria</taxon>
        <taxon>Pseudomonadati</taxon>
        <taxon>Pseudomonadota</taxon>
        <taxon>Betaproteobacteria</taxon>
        <taxon>Burkholderiales</taxon>
        <taxon>Burkholderiaceae</taxon>
        <taxon>Pararobbsia</taxon>
    </lineage>
</organism>
<proteinExistence type="inferred from homology"/>
<dbReference type="Gene3D" id="3.40.50.12780">
    <property type="entry name" value="N-terminal domain of ligase-like"/>
    <property type="match status" value="1"/>
</dbReference>
<evidence type="ECO:0000256" key="2">
    <source>
        <dbReference type="ARBA" id="ARBA00022598"/>
    </source>
</evidence>
<comment type="similarity">
    <text evidence="1">Belongs to the ATP-dependent AMP-binding enzyme family.</text>
</comment>
<dbReference type="Gene3D" id="3.30.300.30">
    <property type="match status" value="1"/>
</dbReference>
<dbReference type="InterPro" id="IPR025110">
    <property type="entry name" value="AMP-bd_C"/>
</dbReference>
<dbReference type="Pfam" id="PF00501">
    <property type="entry name" value="AMP-binding"/>
    <property type="match status" value="1"/>
</dbReference>
<dbReference type="PANTHER" id="PTHR43201">
    <property type="entry name" value="ACYL-COA SYNTHETASE"/>
    <property type="match status" value="1"/>
</dbReference>
<dbReference type="PANTHER" id="PTHR43201:SF5">
    <property type="entry name" value="MEDIUM-CHAIN ACYL-COA LIGASE ACSF2, MITOCHONDRIAL"/>
    <property type="match status" value="1"/>
</dbReference>
<dbReference type="AlphaFoldDB" id="A0A494XUW5"/>
<dbReference type="InterPro" id="IPR000873">
    <property type="entry name" value="AMP-dep_synth/lig_dom"/>
</dbReference>
<dbReference type="GO" id="GO:0006631">
    <property type="term" value="P:fatty acid metabolic process"/>
    <property type="evidence" value="ECO:0007669"/>
    <property type="project" value="TreeGrafter"/>
</dbReference>
<evidence type="ECO:0000259" key="3">
    <source>
        <dbReference type="Pfam" id="PF00501"/>
    </source>
</evidence>
<protein>
    <submittedName>
        <fullName evidence="5">Acyl-CoA synthetase</fullName>
    </submittedName>
</protein>
<dbReference type="InterPro" id="IPR045851">
    <property type="entry name" value="AMP-bd_C_sf"/>
</dbReference>
<dbReference type="InterPro" id="IPR020845">
    <property type="entry name" value="AMP-binding_CS"/>
</dbReference>
<accession>A0A494XUW5</accession>
<keyword evidence="6" id="KW-1185">Reference proteome</keyword>
<dbReference type="InterPro" id="IPR042099">
    <property type="entry name" value="ANL_N_sf"/>
</dbReference>
<comment type="caution">
    <text evidence="5">The sequence shown here is derived from an EMBL/GenBank/DDBJ whole genome shotgun (WGS) entry which is preliminary data.</text>
</comment>
<gene>
    <name evidence="5" type="ORF">D7S86_18275</name>
</gene>
<keyword evidence="2" id="KW-0436">Ligase</keyword>
<evidence type="ECO:0000256" key="1">
    <source>
        <dbReference type="ARBA" id="ARBA00006432"/>
    </source>
</evidence>
<dbReference type="SUPFAM" id="SSF56801">
    <property type="entry name" value="Acetyl-CoA synthetase-like"/>
    <property type="match status" value="1"/>
</dbReference>
<sequence>MADIERLEQRPYDELVPARTMYEVFQATASLYGDRTALTMLRSASLDDPPTTYTHAQLLAEITRAANMLAQFGIAGDGVTAILARTHAKVPALIWGAETAGTASCINYLLAPDVIAALLDAERARVLVCAGPTLDAELWAKVRDVIPRVAGLHAVLVLGGQADLDDPRVHDLDAIMDRQPGDRLCFDAVAERSAIAALFHTGGTTGVPKLVPQTHLNQIHAAWSLAQMFDLTEQDVALNGFPLFHVGGTSTIGMSVLATGGHVVMLSPAGLRDPMIVNNIWRLVERYRATFIGGVPTSIGAMSDVPIDGSDVSTVRFAFTGGAALPSAVGQRFEQRTGIPLLEQYGMTESVAAIAATPLHGRHVRGSVGLRAPFSAIDIMQRGPDGQWSACPVGAVGSVVARGPQIVHGYLNADHNRGAFTPDGGLITGDLGRLDEAGYLYLTGREKDLIIRSGHNIDPQAIEEVANQHPAVAVSAAVGMPDAYAGELPVIFVALAPGHSVDTAELQKFIGDRIPEPPAKPRHLFVLDAIPVTGVGKIYKPALRDMALVYKLRMEIAELGQAVELVDIAASKDGTEAAVKLKAVSREARSRCDTRLKAALAPLRSTVKVEWVEA</sequence>
<dbReference type="Proteomes" id="UP000270342">
    <property type="component" value="Unassembled WGS sequence"/>
</dbReference>
<feature type="domain" description="AMP-binding enzyme C-terminal" evidence="4">
    <location>
        <begin position="462"/>
        <end position="537"/>
    </location>
</feature>
<dbReference type="GO" id="GO:0031956">
    <property type="term" value="F:medium-chain fatty acid-CoA ligase activity"/>
    <property type="evidence" value="ECO:0007669"/>
    <property type="project" value="TreeGrafter"/>
</dbReference>
<dbReference type="Pfam" id="PF13193">
    <property type="entry name" value="AMP-binding_C"/>
    <property type="match status" value="1"/>
</dbReference>
<reference evidence="5 6" key="1">
    <citation type="submission" date="2018-10" db="EMBL/GenBank/DDBJ databases">
        <title>Robbsia sp. DHC34, isolated from soil.</title>
        <authorList>
            <person name="Gao Z.-H."/>
            <person name="Qiu L.-H."/>
        </authorList>
    </citation>
    <scope>NUCLEOTIDE SEQUENCE [LARGE SCALE GENOMIC DNA]</scope>
    <source>
        <strain evidence="5 6">DHC34</strain>
    </source>
</reference>
<dbReference type="OrthoDB" id="9766486at2"/>
<name>A0A494XUW5_9BURK</name>
<evidence type="ECO:0000259" key="4">
    <source>
        <dbReference type="Pfam" id="PF13193"/>
    </source>
</evidence>
<dbReference type="EMBL" id="RBZU01000008">
    <property type="protein sequence ID" value="RKP51894.1"/>
    <property type="molecule type" value="Genomic_DNA"/>
</dbReference>
<feature type="domain" description="AMP-dependent synthetase/ligase" evidence="3">
    <location>
        <begin position="25"/>
        <end position="411"/>
    </location>
</feature>